<comment type="caution">
    <text evidence="2">The sequence shown here is derived from an EMBL/GenBank/DDBJ whole genome shotgun (WGS) entry which is preliminary data.</text>
</comment>
<dbReference type="Proteomes" id="UP001139031">
    <property type="component" value="Unassembled WGS sequence"/>
</dbReference>
<organism evidence="2 3">
    <name type="scientific">Nannocystis pusilla</name>
    <dbReference type="NCBI Taxonomy" id="889268"/>
    <lineage>
        <taxon>Bacteria</taxon>
        <taxon>Pseudomonadati</taxon>
        <taxon>Myxococcota</taxon>
        <taxon>Polyangia</taxon>
        <taxon>Nannocystales</taxon>
        <taxon>Nannocystaceae</taxon>
        <taxon>Nannocystis</taxon>
    </lineage>
</organism>
<evidence type="ECO:0000256" key="1">
    <source>
        <dbReference type="SAM" id="Phobius"/>
    </source>
</evidence>
<sequence length="98" mass="11249">MQSLRRMIDTPTYNYAAKIGKAVYTVLELTRMLVILGTAAGLAFVADVVWRRETGRPIAPGEIFLEIVTSRPYLLFAAVIVVIRLRRIRYRLRDHETD</sequence>
<protein>
    <submittedName>
        <fullName evidence="2">Uncharacterized protein</fullName>
    </submittedName>
</protein>
<name>A0ABS7TXF4_9BACT</name>
<gene>
    <name evidence="2" type="ORF">K7C98_27230</name>
</gene>
<feature type="transmembrane region" description="Helical" evidence="1">
    <location>
        <begin position="63"/>
        <end position="83"/>
    </location>
</feature>
<dbReference type="EMBL" id="JAIRAU010000036">
    <property type="protein sequence ID" value="MBZ5712949.1"/>
    <property type="molecule type" value="Genomic_DNA"/>
</dbReference>
<reference evidence="2" key="1">
    <citation type="submission" date="2021-08" db="EMBL/GenBank/DDBJ databases">
        <authorList>
            <person name="Stevens D.C."/>
        </authorList>
    </citation>
    <scope>NUCLEOTIDE SEQUENCE</scope>
    <source>
        <strain evidence="2">DSM 53165</strain>
    </source>
</reference>
<evidence type="ECO:0000313" key="3">
    <source>
        <dbReference type="Proteomes" id="UP001139031"/>
    </source>
</evidence>
<feature type="transmembrane region" description="Helical" evidence="1">
    <location>
        <begin position="33"/>
        <end position="51"/>
    </location>
</feature>
<evidence type="ECO:0000313" key="2">
    <source>
        <dbReference type="EMBL" id="MBZ5712949.1"/>
    </source>
</evidence>
<keyword evidence="3" id="KW-1185">Reference proteome</keyword>
<keyword evidence="1" id="KW-1133">Transmembrane helix</keyword>
<proteinExistence type="predicted"/>
<keyword evidence="1" id="KW-0472">Membrane</keyword>
<keyword evidence="1" id="KW-0812">Transmembrane</keyword>
<accession>A0ABS7TXF4</accession>